<gene>
    <name evidence="1" type="ORF">H8689_05710</name>
</gene>
<reference evidence="1 2" key="1">
    <citation type="submission" date="2020-08" db="EMBL/GenBank/DDBJ databases">
        <title>Genome public.</title>
        <authorList>
            <person name="Liu C."/>
            <person name="Sun Q."/>
        </authorList>
    </citation>
    <scope>NUCLEOTIDE SEQUENCE [LARGE SCALE GENOMIC DNA]</scope>
    <source>
        <strain evidence="1 2">NSJ-26</strain>
    </source>
</reference>
<sequence>MKLRKDDPIYYKLKINGLIVDAFKNGLNLETKIYKDKIGILFKAENGDVAEVILNYKE</sequence>
<dbReference type="RefSeq" id="WP_249323463.1">
    <property type="nucleotide sequence ID" value="NZ_JACRTK010000002.1"/>
</dbReference>
<comment type="caution">
    <text evidence="1">The sequence shown here is derived from an EMBL/GenBank/DDBJ whole genome shotgun (WGS) entry which is preliminary data.</text>
</comment>
<accession>A0A926IMH5</accession>
<evidence type="ECO:0000313" key="2">
    <source>
        <dbReference type="Proteomes" id="UP000601522"/>
    </source>
</evidence>
<proteinExistence type="predicted"/>
<dbReference type="Proteomes" id="UP000601522">
    <property type="component" value="Unassembled WGS sequence"/>
</dbReference>
<dbReference type="AlphaFoldDB" id="A0A926IMH5"/>
<keyword evidence="2" id="KW-1185">Reference proteome</keyword>
<dbReference type="EMBL" id="JACRTK010000002">
    <property type="protein sequence ID" value="MBC8590626.1"/>
    <property type="molecule type" value="Genomic_DNA"/>
</dbReference>
<name>A0A926IMH5_9FIRM</name>
<organism evidence="1 2">
    <name type="scientific">Wansuia hejianensis</name>
    <dbReference type="NCBI Taxonomy" id="2763667"/>
    <lineage>
        <taxon>Bacteria</taxon>
        <taxon>Bacillati</taxon>
        <taxon>Bacillota</taxon>
        <taxon>Clostridia</taxon>
        <taxon>Lachnospirales</taxon>
        <taxon>Lachnospiraceae</taxon>
        <taxon>Wansuia</taxon>
    </lineage>
</organism>
<evidence type="ECO:0000313" key="1">
    <source>
        <dbReference type="EMBL" id="MBC8590626.1"/>
    </source>
</evidence>
<protein>
    <submittedName>
        <fullName evidence="1">Uncharacterized protein</fullName>
    </submittedName>
</protein>